<sequence length="80" mass="8544">MTSQAEVVGLRTAKALSYVCGHRDELAAILDEDDDALRAVEAAVGSPAADYVSLTAWTPCTQRFDALATRRGCMDKRAAV</sequence>
<keyword evidence="2" id="KW-1185">Reference proteome</keyword>
<reference evidence="1" key="1">
    <citation type="submission" date="2016-12" db="EMBL/GenBank/DDBJ databases">
        <title>Genome sequence of Streptomyces antioxidans MUSC 164.</title>
        <authorList>
            <person name="Lee L.-H."/>
            <person name="Ser H.-L."/>
        </authorList>
    </citation>
    <scope>NUCLEOTIDE SEQUENCE [LARGE SCALE GENOMIC DNA]</scope>
    <source>
        <strain evidence="1">MUSC 164</strain>
    </source>
</reference>
<protein>
    <submittedName>
        <fullName evidence="1">Uncharacterized protein</fullName>
    </submittedName>
</protein>
<evidence type="ECO:0000313" key="2">
    <source>
        <dbReference type="Proteomes" id="UP000033615"/>
    </source>
</evidence>
<gene>
    <name evidence="1" type="ORF">VT50_0212635</name>
</gene>
<accession>A0A1V4D6R8</accession>
<dbReference type="AlphaFoldDB" id="A0A1V4D6R8"/>
<evidence type="ECO:0000313" key="1">
    <source>
        <dbReference type="EMBL" id="OPF80504.1"/>
    </source>
</evidence>
<dbReference type="Proteomes" id="UP000033615">
    <property type="component" value="Unassembled WGS sequence"/>
</dbReference>
<dbReference type="EMBL" id="LAKD02000030">
    <property type="protein sequence ID" value="OPF80504.1"/>
    <property type="molecule type" value="Genomic_DNA"/>
</dbReference>
<dbReference type="OrthoDB" id="4203689at2"/>
<comment type="caution">
    <text evidence="1">The sequence shown here is derived from an EMBL/GenBank/DDBJ whole genome shotgun (WGS) entry which is preliminary data.</text>
</comment>
<name>A0A1V4D6R8_9ACTN</name>
<proteinExistence type="predicted"/>
<organism evidence="1 2">
    <name type="scientific">Streptomyces antioxidans</name>
    <dbReference type="NCBI Taxonomy" id="1507734"/>
    <lineage>
        <taxon>Bacteria</taxon>
        <taxon>Bacillati</taxon>
        <taxon>Actinomycetota</taxon>
        <taxon>Actinomycetes</taxon>
        <taxon>Kitasatosporales</taxon>
        <taxon>Streptomycetaceae</taxon>
        <taxon>Streptomyces</taxon>
    </lineage>
</organism>
<dbReference type="RefSeq" id="WP_046086181.1">
    <property type="nucleotide sequence ID" value="NZ_LAKD02000030.1"/>
</dbReference>